<reference evidence="1 2" key="1">
    <citation type="submission" date="2019-02" db="EMBL/GenBank/DDBJ databases">
        <title>Deep-cultivation of Planctomycetes and their phenomic and genomic characterization uncovers novel biology.</title>
        <authorList>
            <person name="Wiegand S."/>
            <person name="Jogler M."/>
            <person name="Boedeker C."/>
            <person name="Pinto D."/>
            <person name="Vollmers J."/>
            <person name="Rivas-Marin E."/>
            <person name="Kohn T."/>
            <person name="Peeters S.H."/>
            <person name="Heuer A."/>
            <person name="Rast P."/>
            <person name="Oberbeckmann S."/>
            <person name="Bunk B."/>
            <person name="Jeske O."/>
            <person name="Meyerdierks A."/>
            <person name="Storesund J.E."/>
            <person name="Kallscheuer N."/>
            <person name="Luecker S."/>
            <person name="Lage O.M."/>
            <person name="Pohl T."/>
            <person name="Merkel B.J."/>
            <person name="Hornburger P."/>
            <person name="Mueller R.-W."/>
            <person name="Bruemmer F."/>
            <person name="Labrenz M."/>
            <person name="Spormann A.M."/>
            <person name="Op den Camp H."/>
            <person name="Overmann J."/>
            <person name="Amann R."/>
            <person name="Jetten M.S.M."/>
            <person name="Mascher T."/>
            <person name="Medema M.H."/>
            <person name="Devos D.P."/>
            <person name="Kaster A.-K."/>
            <person name="Ovreas L."/>
            <person name="Rohde M."/>
            <person name="Galperin M.Y."/>
            <person name="Jogler C."/>
        </authorList>
    </citation>
    <scope>NUCLEOTIDE SEQUENCE [LARGE SCALE GENOMIC DNA]</scope>
    <source>
        <strain evidence="1 2">FF011L</strain>
    </source>
</reference>
<evidence type="ECO:0000313" key="2">
    <source>
        <dbReference type="Proteomes" id="UP000320672"/>
    </source>
</evidence>
<protein>
    <recommendedName>
        <fullName evidence="3">HEAT repeat protein</fullName>
    </recommendedName>
</protein>
<proteinExistence type="predicted"/>
<dbReference type="EMBL" id="CP036262">
    <property type="protein sequence ID" value="QDS94309.1"/>
    <property type="molecule type" value="Genomic_DNA"/>
</dbReference>
<dbReference type="InterPro" id="IPR011989">
    <property type="entry name" value="ARM-like"/>
</dbReference>
<dbReference type="RefSeq" id="WP_145352342.1">
    <property type="nucleotide sequence ID" value="NZ_CP036262.1"/>
</dbReference>
<dbReference type="Proteomes" id="UP000320672">
    <property type="component" value="Chromosome"/>
</dbReference>
<keyword evidence="2" id="KW-1185">Reference proteome</keyword>
<sequence length="512" mass="56687">MTSPAIEIESLLGPAADPVAAGTTMRQIAIANATEQATEWFQALWESKTELEQTDPAILGGLFRAIHTSILNSEDPAATIRPINPTLVFGILERLPESTPNRHLLMHLMTLARSGDHLHILTQMLVKFPPAGWMSVGQVLSPLLQYNDWEVSDFFPDVLEALAHPSVASPVLDVANFLTRTGRVETHPAASRIENLLRLLDAVVQKLERFESNPTEFGNDVETIQSVLGEAVALAVSLCDALGLIGDDRAKGKLHQAMQIKHRRVQSEAAGALTRLGDEAGQEHLLGLVAEPAARRRVLQYAEELDIADAIDEEYATPQALAEADVAVWLCQPQNMGVPPTEISVIDSKRMLWPSYSTPIDCFLVRFEFDFGDTQYSNVAIAGPTVHAFAADLAELPSNDIYAAYAGWHAEHKDIFAITEDHWNAAQKRMVSPLVEYLRREGYESIQPRILGFLLDEHAIVCEATREDRECVVVTDGLETIEQTTVGRPRPLGTQEMWYIYLGRKMLRTFNG</sequence>
<dbReference type="KEGG" id="rml:FF011L_30880"/>
<evidence type="ECO:0000313" key="1">
    <source>
        <dbReference type="EMBL" id="QDS94309.1"/>
    </source>
</evidence>
<gene>
    <name evidence="1" type="ORF">FF011L_30880</name>
</gene>
<dbReference type="Gene3D" id="1.25.10.10">
    <property type="entry name" value="Leucine-rich Repeat Variant"/>
    <property type="match status" value="1"/>
</dbReference>
<evidence type="ECO:0008006" key="3">
    <source>
        <dbReference type="Google" id="ProtNLM"/>
    </source>
</evidence>
<name>A0A517MHG3_9BACT</name>
<dbReference type="OrthoDB" id="292518at2"/>
<organism evidence="1 2">
    <name type="scientific">Roseimaritima multifibrata</name>
    <dbReference type="NCBI Taxonomy" id="1930274"/>
    <lineage>
        <taxon>Bacteria</taxon>
        <taxon>Pseudomonadati</taxon>
        <taxon>Planctomycetota</taxon>
        <taxon>Planctomycetia</taxon>
        <taxon>Pirellulales</taxon>
        <taxon>Pirellulaceae</taxon>
        <taxon>Roseimaritima</taxon>
    </lineage>
</organism>
<accession>A0A517MHG3</accession>
<dbReference type="AlphaFoldDB" id="A0A517MHG3"/>